<feature type="compositionally biased region" description="Polar residues" evidence="1">
    <location>
        <begin position="71"/>
        <end position="98"/>
    </location>
</feature>
<organism evidence="2 3">
    <name type="scientific">Gnathostoma spinigerum</name>
    <dbReference type="NCBI Taxonomy" id="75299"/>
    <lineage>
        <taxon>Eukaryota</taxon>
        <taxon>Metazoa</taxon>
        <taxon>Ecdysozoa</taxon>
        <taxon>Nematoda</taxon>
        <taxon>Chromadorea</taxon>
        <taxon>Rhabditida</taxon>
        <taxon>Spirurina</taxon>
        <taxon>Gnathostomatomorpha</taxon>
        <taxon>Gnathostomatoidea</taxon>
        <taxon>Gnathostomatidae</taxon>
        <taxon>Gnathostoma</taxon>
    </lineage>
</organism>
<comment type="caution">
    <text evidence="2">The sequence shown here is derived from an EMBL/GenBank/DDBJ whole genome shotgun (WGS) entry which is preliminary data.</text>
</comment>
<feature type="region of interest" description="Disordered" evidence="1">
    <location>
        <begin position="63"/>
        <end position="137"/>
    </location>
</feature>
<gene>
    <name evidence="2" type="ORF">AB6A40_009406</name>
</gene>
<accession>A0ABD6F0L5</accession>
<dbReference type="AlphaFoldDB" id="A0ABD6F0L5"/>
<evidence type="ECO:0000313" key="3">
    <source>
        <dbReference type="Proteomes" id="UP001608902"/>
    </source>
</evidence>
<evidence type="ECO:0000256" key="1">
    <source>
        <dbReference type="SAM" id="MobiDB-lite"/>
    </source>
</evidence>
<dbReference type="EMBL" id="JBGFUD010009881">
    <property type="protein sequence ID" value="MFH4982697.1"/>
    <property type="molecule type" value="Genomic_DNA"/>
</dbReference>
<reference evidence="2 3" key="1">
    <citation type="submission" date="2024-08" db="EMBL/GenBank/DDBJ databases">
        <title>Gnathostoma spinigerum genome.</title>
        <authorList>
            <person name="Gonzalez-Bertolin B."/>
            <person name="Monzon S."/>
            <person name="Zaballos A."/>
            <person name="Jimenez P."/>
            <person name="Dekumyoy P."/>
            <person name="Varona S."/>
            <person name="Cuesta I."/>
            <person name="Sumanam S."/>
            <person name="Adisakwattana P."/>
            <person name="Gasser R.B."/>
            <person name="Hernandez-Gonzalez A."/>
            <person name="Young N.D."/>
            <person name="Perteguer M.J."/>
        </authorList>
    </citation>
    <scope>NUCLEOTIDE SEQUENCE [LARGE SCALE GENOMIC DNA]</scope>
    <source>
        <strain evidence="2">AL3</strain>
        <tissue evidence="2">Liver</tissue>
    </source>
</reference>
<dbReference type="Proteomes" id="UP001608902">
    <property type="component" value="Unassembled WGS sequence"/>
</dbReference>
<keyword evidence="3" id="KW-1185">Reference proteome</keyword>
<sequence length="161" mass="18871">MSNDYFAFEDELYSPSKQYREIICSPEGQKSRRTTNARDSNLRGLWNSRSSDSLFTYNDLHKQRCPRTHQRSNTDCPQRYRQPSNHSPVLFSPTTDMSLRSEPPHLPSSVRTQRVPRGKGSVERQTSFKHHRGHRTDEWNNNLDDQENYAINATNVRMTNI</sequence>
<protein>
    <submittedName>
        <fullName evidence="2">Uncharacterized protein</fullName>
    </submittedName>
</protein>
<proteinExistence type="predicted"/>
<evidence type="ECO:0000313" key="2">
    <source>
        <dbReference type="EMBL" id="MFH4982697.1"/>
    </source>
</evidence>
<name>A0ABD6F0L5_9BILA</name>